<keyword evidence="3" id="KW-1185">Reference proteome</keyword>
<evidence type="ECO:0000313" key="2">
    <source>
        <dbReference type="EMBL" id="MBD8869303.1"/>
    </source>
</evidence>
<evidence type="ECO:0000313" key="3">
    <source>
        <dbReference type="Proteomes" id="UP000616839"/>
    </source>
</evidence>
<reference evidence="2" key="1">
    <citation type="submission" date="2020-09" db="EMBL/GenBank/DDBJ databases">
        <title>Nocardioides sp. strain MJB4 16S ribosomal RNA gene Genome sequencing and assembly.</title>
        <authorList>
            <person name="Kim I."/>
        </authorList>
    </citation>
    <scope>NUCLEOTIDE SEQUENCE</scope>
    <source>
        <strain evidence="2">MJB4</strain>
    </source>
</reference>
<accession>A0A927K5D4</accession>
<name>A0A927K5D4_9ACTN</name>
<gene>
    <name evidence="2" type="ORF">IE331_06675</name>
</gene>
<sequence>MTTKEHTMTTTVDTSHESMILTIDEAAAYLAIPKATLYNLADPPRRVRPTCREDGRLPALPPRGPRRVDRRASRARSRRVGPWPGHHSPSARGGPSLPRRSATAATAP</sequence>
<proteinExistence type="predicted"/>
<dbReference type="AlphaFoldDB" id="A0A927K5D4"/>
<organism evidence="2 3">
    <name type="scientific">Nocardioides donggukensis</name>
    <dbReference type="NCBI Taxonomy" id="2774019"/>
    <lineage>
        <taxon>Bacteria</taxon>
        <taxon>Bacillati</taxon>
        <taxon>Actinomycetota</taxon>
        <taxon>Actinomycetes</taxon>
        <taxon>Propionibacteriales</taxon>
        <taxon>Nocardioidaceae</taxon>
        <taxon>Nocardioides</taxon>
    </lineage>
</organism>
<feature type="region of interest" description="Disordered" evidence="1">
    <location>
        <begin position="39"/>
        <end position="108"/>
    </location>
</feature>
<dbReference type="Proteomes" id="UP000616839">
    <property type="component" value="Unassembled WGS sequence"/>
</dbReference>
<comment type="caution">
    <text evidence="2">The sequence shown here is derived from an EMBL/GenBank/DDBJ whole genome shotgun (WGS) entry which is preliminary data.</text>
</comment>
<protein>
    <submittedName>
        <fullName evidence="2">Helix-turn-helix domain-containing protein</fullName>
    </submittedName>
</protein>
<dbReference type="EMBL" id="JACYXZ010000002">
    <property type="protein sequence ID" value="MBD8869303.1"/>
    <property type="molecule type" value="Genomic_DNA"/>
</dbReference>
<evidence type="ECO:0000256" key="1">
    <source>
        <dbReference type="SAM" id="MobiDB-lite"/>
    </source>
</evidence>